<accession>A0A1C3H1Z0</accession>
<dbReference type="SMART" id="SM00563">
    <property type="entry name" value="PlsC"/>
    <property type="match status" value="1"/>
</dbReference>
<feature type="transmembrane region" description="Helical" evidence="2">
    <location>
        <begin position="307"/>
        <end position="326"/>
    </location>
</feature>
<reference evidence="5" key="1">
    <citation type="submission" date="2016-04" db="EMBL/GenBank/DDBJ databases">
        <authorList>
            <person name="Tagini F."/>
        </authorList>
    </citation>
    <scope>NUCLEOTIDE SEQUENCE [LARGE SCALE GENOMIC DNA]</scope>
    <source>
        <strain evidence="5">CHUV0807</strain>
    </source>
</reference>
<evidence type="ECO:0000256" key="2">
    <source>
        <dbReference type="SAM" id="Phobius"/>
    </source>
</evidence>
<organism evidence="4 5">
    <name type="scientific">Cardiobacterium hominis</name>
    <dbReference type="NCBI Taxonomy" id="2718"/>
    <lineage>
        <taxon>Bacteria</taxon>
        <taxon>Pseudomonadati</taxon>
        <taxon>Pseudomonadota</taxon>
        <taxon>Gammaproteobacteria</taxon>
        <taxon>Cardiobacteriales</taxon>
        <taxon>Cardiobacteriaceae</taxon>
        <taxon>Cardiobacterium</taxon>
    </lineage>
</organism>
<name>A0A1C3H1Z0_9GAMM</name>
<keyword evidence="2" id="KW-0812">Transmembrane</keyword>
<protein>
    <recommendedName>
        <fullName evidence="3">Phospholipid/glycerol acyltransferase domain-containing protein</fullName>
    </recommendedName>
</protein>
<gene>
    <name evidence="4" type="ORF">CHUV0807_0246</name>
</gene>
<proteinExistence type="predicted"/>
<evidence type="ECO:0000313" key="5">
    <source>
        <dbReference type="Proteomes" id="UP000190837"/>
    </source>
</evidence>
<dbReference type="GO" id="GO:0016746">
    <property type="term" value="F:acyltransferase activity"/>
    <property type="evidence" value="ECO:0007669"/>
    <property type="project" value="InterPro"/>
</dbReference>
<feature type="region of interest" description="Disordered" evidence="1">
    <location>
        <begin position="252"/>
        <end position="288"/>
    </location>
</feature>
<keyword evidence="2" id="KW-1133">Transmembrane helix</keyword>
<dbReference type="RefSeq" id="WP_079539022.1">
    <property type="nucleotide sequence ID" value="NZ_CP171111.1"/>
</dbReference>
<evidence type="ECO:0000259" key="3">
    <source>
        <dbReference type="SMART" id="SM00563"/>
    </source>
</evidence>
<dbReference type="InterPro" id="IPR002123">
    <property type="entry name" value="Plipid/glycerol_acylTrfase"/>
</dbReference>
<dbReference type="AlphaFoldDB" id="A0A1C3H1Z0"/>
<feature type="domain" description="Phospholipid/glycerol acyltransferase" evidence="3">
    <location>
        <begin position="35"/>
        <end position="158"/>
    </location>
</feature>
<dbReference type="SUPFAM" id="SSF69593">
    <property type="entry name" value="Glycerol-3-phosphate (1)-acyltransferase"/>
    <property type="match status" value="1"/>
</dbReference>
<dbReference type="EMBL" id="FKLO01000016">
    <property type="protein sequence ID" value="SAM57258.1"/>
    <property type="molecule type" value="Genomic_DNA"/>
</dbReference>
<evidence type="ECO:0000313" key="4">
    <source>
        <dbReference type="EMBL" id="SAM57258.1"/>
    </source>
</evidence>
<sequence length="392" mass="41378">MKRLPRRICLLGGLLRTLYYRRVDILGTPCRDRPTLYLLSHRNGAIDGFVYQKALGDTPSLISVQLLRGSLRLLFDGIPVVRGKDRARYGIPADAVAAPVAAAIAQLRAGGSLALYPEGTSDWGYRPLPYHSGMAVIVAKLLAAGADFVVQPAAAYYSKPDGFRSRVSLNMGAPFTPQGESVAELQDELAAALDAVSVNCADAAHFNQVQHAAWQAAQQGEDYGVAFLRAQRANHPANIGCRTLPCPVEGRSAPVAESPTIAKPPADLSPSPVGEGQGGGSKPPAPATPQTATFTYTMSAQVYVNRFAILALCLTCPLIVAGACLAARAADGRNNTSFFRILGGMAGALLQIPLWLAALYLAPLAGGLWLAAAVLTWRAYPESAPLPLPETP</sequence>
<dbReference type="Proteomes" id="UP000190837">
    <property type="component" value="Unassembled WGS sequence"/>
</dbReference>
<evidence type="ECO:0000256" key="1">
    <source>
        <dbReference type="SAM" id="MobiDB-lite"/>
    </source>
</evidence>
<keyword evidence="2" id="KW-0472">Membrane</keyword>